<name>A0A0V0GKP9_SOLCH</name>
<reference evidence="1" key="1">
    <citation type="submission" date="2015-12" db="EMBL/GenBank/DDBJ databases">
        <title>Gene expression during late stages of embryo sac development: a critical building block for successful pollen-pistil interactions.</title>
        <authorList>
            <person name="Liu Y."/>
            <person name="Joly V."/>
            <person name="Sabar M."/>
            <person name="Matton D.P."/>
        </authorList>
    </citation>
    <scope>NUCLEOTIDE SEQUENCE</scope>
</reference>
<dbReference type="EMBL" id="GEDG01036904">
    <property type="protein sequence ID" value="JAP08442.1"/>
    <property type="molecule type" value="Transcribed_RNA"/>
</dbReference>
<dbReference type="AlphaFoldDB" id="A0A0V0GKP9"/>
<sequence length="80" mass="9627">MLNLPLRFFFFPLPFLIKKNTPYYTDTSVVIPNYRTTTRHSLLTIVNANHQDQIEKANKYQHLRLSAKQMRKIIESRNYK</sequence>
<organism evidence="1">
    <name type="scientific">Solanum chacoense</name>
    <name type="common">Chaco potato</name>
    <dbReference type="NCBI Taxonomy" id="4108"/>
    <lineage>
        <taxon>Eukaryota</taxon>
        <taxon>Viridiplantae</taxon>
        <taxon>Streptophyta</taxon>
        <taxon>Embryophyta</taxon>
        <taxon>Tracheophyta</taxon>
        <taxon>Spermatophyta</taxon>
        <taxon>Magnoliopsida</taxon>
        <taxon>eudicotyledons</taxon>
        <taxon>Gunneridae</taxon>
        <taxon>Pentapetalae</taxon>
        <taxon>asterids</taxon>
        <taxon>lamiids</taxon>
        <taxon>Solanales</taxon>
        <taxon>Solanaceae</taxon>
        <taxon>Solanoideae</taxon>
        <taxon>Solaneae</taxon>
        <taxon>Solanum</taxon>
    </lineage>
</organism>
<proteinExistence type="predicted"/>
<evidence type="ECO:0000313" key="1">
    <source>
        <dbReference type="EMBL" id="JAP08442.1"/>
    </source>
</evidence>
<protein>
    <submittedName>
        <fullName evidence="1">Putative ovule protein</fullName>
    </submittedName>
</protein>
<accession>A0A0V0GKP9</accession>